<dbReference type="InterPro" id="IPR037923">
    <property type="entry name" value="HTH-like"/>
</dbReference>
<accession>A0A1I1T107</accession>
<dbReference type="EMBL" id="FOMQ01000003">
    <property type="protein sequence ID" value="SFD52357.1"/>
    <property type="molecule type" value="Genomic_DNA"/>
</dbReference>
<keyword evidence="1" id="KW-0805">Transcription regulation</keyword>
<dbReference type="AlphaFoldDB" id="A0A1I1T107"/>
<dbReference type="InterPro" id="IPR018062">
    <property type="entry name" value="HTH_AraC-typ_CS"/>
</dbReference>
<name>A0A1I1T107_9BURK</name>
<dbReference type="Pfam" id="PF12833">
    <property type="entry name" value="HTH_18"/>
    <property type="match status" value="1"/>
</dbReference>
<evidence type="ECO:0000313" key="6">
    <source>
        <dbReference type="EMBL" id="SFD52357.1"/>
    </source>
</evidence>
<dbReference type="SUPFAM" id="SSF46689">
    <property type="entry name" value="Homeodomain-like"/>
    <property type="match status" value="2"/>
</dbReference>
<dbReference type="OrthoDB" id="9816344at2"/>
<dbReference type="RefSeq" id="WP_139225633.1">
    <property type="nucleotide sequence ID" value="NZ_FOMQ01000003.1"/>
</dbReference>
<reference evidence="7" key="1">
    <citation type="submission" date="2016-10" db="EMBL/GenBank/DDBJ databases">
        <authorList>
            <person name="Varghese N."/>
            <person name="Submissions S."/>
        </authorList>
    </citation>
    <scope>NUCLEOTIDE SEQUENCE [LARGE SCALE GENOMIC DNA]</scope>
    <source>
        <strain evidence="7">DSM 7481</strain>
    </source>
</reference>
<keyword evidence="3" id="KW-0010">Activator</keyword>
<evidence type="ECO:0000256" key="4">
    <source>
        <dbReference type="ARBA" id="ARBA00023163"/>
    </source>
</evidence>
<dbReference type="GO" id="GO:0003700">
    <property type="term" value="F:DNA-binding transcription factor activity"/>
    <property type="evidence" value="ECO:0007669"/>
    <property type="project" value="InterPro"/>
</dbReference>
<proteinExistence type="predicted"/>
<dbReference type="Gene3D" id="1.10.10.60">
    <property type="entry name" value="Homeodomain-like"/>
    <property type="match status" value="2"/>
</dbReference>
<dbReference type="InterPro" id="IPR050204">
    <property type="entry name" value="AraC_XylS_family_regulators"/>
</dbReference>
<dbReference type="PANTHER" id="PTHR46796:SF6">
    <property type="entry name" value="ARAC SUBFAMILY"/>
    <property type="match status" value="1"/>
</dbReference>
<dbReference type="InterPro" id="IPR009057">
    <property type="entry name" value="Homeodomain-like_sf"/>
</dbReference>
<dbReference type="PANTHER" id="PTHR46796">
    <property type="entry name" value="HTH-TYPE TRANSCRIPTIONAL ACTIVATOR RHAS-RELATED"/>
    <property type="match status" value="1"/>
</dbReference>
<keyword evidence="4" id="KW-0804">Transcription</keyword>
<organism evidence="6 7">
    <name type="scientific">Paracidovorax konjaci</name>
    <dbReference type="NCBI Taxonomy" id="32040"/>
    <lineage>
        <taxon>Bacteria</taxon>
        <taxon>Pseudomonadati</taxon>
        <taxon>Pseudomonadota</taxon>
        <taxon>Betaproteobacteria</taxon>
        <taxon>Burkholderiales</taxon>
        <taxon>Comamonadaceae</taxon>
        <taxon>Paracidovorax</taxon>
    </lineage>
</organism>
<keyword evidence="7" id="KW-1185">Reference proteome</keyword>
<evidence type="ECO:0000256" key="1">
    <source>
        <dbReference type="ARBA" id="ARBA00023015"/>
    </source>
</evidence>
<evidence type="ECO:0000313" key="7">
    <source>
        <dbReference type="Proteomes" id="UP000199517"/>
    </source>
</evidence>
<gene>
    <name evidence="6" type="ORF">SAMN04489710_10353</name>
</gene>
<protein>
    <submittedName>
        <fullName evidence="6">AraC family transcriptional regulator</fullName>
    </submittedName>
</protein>
<dbReference type="SUPFAM" id="SSF51215">
    <property type="entry name" value="Regulatory protein AraC"/>
    <property type="match status" value="1"/>
</dbReference>
<dbReference type="GO" id="GO:0043565">
    <property type="term" value="F:sequence-specific DNA binding"/>
    <property type="evidence" value="ECO:0007669"/>
    <property type="project" value="InterPro"/>
</dbReference>
<dbReference type="PROSITE" id="PS00041">
    <property type="entry name" value="HTH_ARAC_FAMILY_1"/>
    <property type="match status" value="1"/>
</dbReference>
<feature type="domain" description="HTH araC/xylS-type" evidence="5">
    <location>
        <begin position="184"/>
        <end position="282"/>
    </location>
</feature>
<dbReference type="STRING" id="32040.SAMN04489710_10353"/>
<sequence>MDADAASRPAAPCAQAGLLAPPAWAGPPMGCFRLAPAGTAQLGSMPADTLMLWTGGACAIEMRCDGLHRAWRRTSGTVDLLPAGTVVSDVRWDGDAMHCAWVHLEGVLAPGTAARTGVQDPHITDLVQRLEAQAREAQPLGTAYVQALALTLATYLRGRYGDGHRGGGHHGAPLAQPRPRARWEALRAYIDEHLGRPMSVPEMARTIGYSPNHFTRLFRHSFQKSPHQYVIDRRIERARLLLLDPARSIAEIAAECGFATQAHLSSAFKRRLGLTPGEFRAGRA</sequence>
<dbReference type="Proteomes" id="UP000199517">
    <property type="component" value="Unassembled WGS sequence"/>
</dbReference>
<keyword evidence="2" id="KW-0238">DNA-binding</keyword>
<evidence type="ECO:0000256" key="3">
    <source>
        <dbReference type="ARBA" id="ARBA00023159"/>
    </source>
</evidence>
<dbReference type="PRINTS" id="PR00032">
    <property type="entry name" value="HTHARAC"/>
</dbReference>
<dbReference type="PROSITE" id="PS01124">
    <property type="entry name" value="HTH_ARAC_FAMILY_2"/>
    <property type="match status" value="1"/>
</dbReference>
<evidence type="ECO:0000259" key="5">
    <source>
        <dbReference type="PROSITE" id="PS01124"/>
    </source>
</evidence>
<evidence type="ECO:0000256" key="2">
    <source>
        <dbReference type="ARBA" id="ARBA00023125"/>
    </source>
</evidence>
<dbReference type="SMART" id="SM00342">
    <property type="entry name" value="HTH_ARAC"/>
    <property type="match status" value="1"/>
</dbReference>
<dbReference type="InterPro" id="IPR018060">
    <property type="entry name" value="HTH_AraC"/>
</dbReference>
<dbReference type="InterPro" id="IPR020449">
    <property type="entry name" value="Tscrpt_reg_AraC-type_HTH"/>
</dbReference>